<evidence type="ECO:0000313" key="12">
    <source>
        <dbReference type="Proteomes" id="UP000245320"/>
    </source>
</evidence>
<dbReference type="AlphaFoldDB" id="A0A2U4CJ69"/>
<protein>
    <recommendedName>
        <fullName evidence="9">Serum response factor</fullName>
    </recommendedName>
</protein>
<gene>
    <name evidence="13" type="primary">SRF</name>
</gene>
<feature type="compositionally biased region" description="Low complexity" evidence="10">
    <location>
        <begin position="1"/>
        <end position="28"/>
    </location>
</feature>
<dbReference type="GO" id="GO:0045944">
    <property type="term" value="P:positive regulation of transcription by RNA polymerase II"/>
    <property type="evidence" value="ECO:0007669"/>
    <property type="project" value="InterPro"/>
</dbReference>
<feature type="region of interest" description="Disordered" evidence="10">
    <location>
        <begin position="246"/>
        <end position="267"/>
    </location>
</feature>
<feature type="region of interest" description="Disordered" evidence="10">
    <location>
        <begin position="294"/>
        <end position="319"/>
    </location>
</feature>
<dbReference type="GeneID" id="101318309"/>
<accession>A0A2U4CJ69</accession>
<feature type="compositionally biased region" description="Gly residues" evidence="10">
    <location>
        <begin position="29"/>
        <end position="55"/>
    </location>
</feature>
<evidence type="ECO:0000256" key="9">
    <source>
        <dbReference type="ARBA" id="ARBA00072990"/>
    </source>
</evidence>
<dbReference type="GO" id="GO:0001701">
    <property type="term" value="P:in utero embryonic development"/>
    <property type="evidence" value="ECO:0007669"/>
    <property type="project" value="UniProtKB-ARBA"/>
</dbReference>
<keyword evidence="3" id="KW-0238">DNA-binding</keyword>
<feature type="domain" description="MADS-box" evidence="11">
    <location>
        <begin position="143"/>
        <end position="228"/>
    </location>
</feature>
<dbReference type="GO" id="GO:0060379">
    <property type="term" value="P:cardiac muscle cell myoblast differentiation"/>
    <property type="evidence" value="ECO:0007669"/>
    <property type="project" value="UniProtKB-ARBA"/>
</dbReference>
<evidence type="ECO:0000256" key="1">
    <source>
        <dbReference type="ARBA" id="ARBA00004123"/>
    </source>
</evidence>
<dbReference type="SMART" id="SM00432">
    <property type="entry name" value="MADS"/>
    <property type="match status" value="1"/>
</dbReference>
<dbReference type="GO" id="GO:0002042">
    <property type="term" value="P:cell migration involved in sprouting angiogenesis"/>
    <property type="evidence" value="ECO:0007669"/>
    <property type="project" value="UniProtKB-ARBA"/>
</dbReference>
<keyword evidence="2" id="KW-0805">Transcription regulation</keyword>
<dbReference type="InterPro" id="IPR033897">
    <property type="entry name" value="SRF-like_MADS-box"/>
</dbReference>
<dbReference type="Proteomes" id="UP000245320">
    <property type="component" value="Chromosome 10"/>
</dbReference>
<dbReference type="GO" id="GO:1902895">
    <property type="term" value="P:positive regulation of miRNA transcription"/>
    <property type="evidence" value="ECO:0007669"/>
    <property type="project" value="UniProtKB-ARBA"/>
</dbReference>
<keyword evidence="4" id="KW-0010">Activator</keyword>
<comment type="subcellular location">
    <subcellularLocation>
        <location evidence="1">Nucleus</location>
    </subcellularLocation>
</comment>
<keyword evidence="6" id="KW-0539">Nucleus</keyword>
<evidence type="ECO:0000256" key="10">
    <source>
        <dbReference type="SAM" id="MobiDB-lite"/>
    </source>
</evidence>
<dbReference type="GO" id="GO:0042060">
    <property type="term" value="P:wound healing"/>
    <property type="evidence" value="ECO:0007669"/>
    <property type="project" value="UniProtKB-ARBA"/>
</dbReference>
<dbReference type="OrthoDB" id="2284405at2759"/>
<dbReference type="GO" id="GO:0046983">
    <property type="term" value="F:protein dimerization activity"/>
    <property type="evidence" value="ECO:0007669"/>
    <property type="project" value="InterPro"/>
</dbReference>
<dbReference type="PRINTS" id="PR00404">
    <property type="entry name" value="MADSDOMAIN"/>
</dbReference>
<dbReference type="FunFam" id="3.40.1810.10:FF:000002">
    <property type="entry name" value="Serum response factor b"/>
    <property type="match status" value="1"/>
</dbReference>
<evidence type="ECO:0000256" key="4">
    <source>
        <dbReference type="ARBA" id="ARBA00023159"/>
    </source>
</evidence>
<evidence type="ECO:0000256" key="8">
    <source>
        <dbReference type="ARBA" id="ARBA00064735"/>
    </source>
</evidence>
<keyword evidence="5" id="KW-0804">Transcription</keyword>
<feature type="compositionally biased region" description="Acidic residues" evidence="10">
    <location>
        <begin position="83"/>
        <end position="93"/>
    </location>
</feature>
<sequence>MLPSQAGAAAALGRGSALGGSLNRTPTGRPGGGGGGGTRGANGGRVPGNGAGLGPGRLEREAAAAATTTPAPTAGALYSGSEGDSESGEEEELGAERRGLKRSLSEMELGVVVGGPEAAAAATGGYGPVSGAVSGAKPGKKTRGRVKIKMEFIDNKLRRYTTFSKRKTGIMKKKPRLLPVGCGTLLGVRMLPMGPSLKAYELSTLTGTQVLLLVASETGHVYTFATRKLQPMITSETGKALIQTCLNSPDSPPRSDPTTDQRMSATGFEETDLTYQVSESDSSGETKDTLKPAFTVTNLPGTTSTIQTAPSTSTTMQVSSGPSFPITNYLAPVSASVSPSAVSSANGTVLKSTGSGPVSSGGLMQLPTSFTLMPVTLPATIMTSSVPTTVGGHMMYPSPHAVMYAPTSGLADGSLTVLNAFSQAPSTMQVSHSQVQEQGGVPQVFLTAPSGTVQIPVSAVQLHQMAVIGQQAGSSSNLTELQVVNLDAAHSTKSD</sequence>
<evidence type="ECO:0000259" key="11">
    <source>
        <dbReference type="PROSITE" id="PS50066"/>
    </source>
</evidence>
<evidence type="ECO:0000256" key="5">
    <source>
        <dbReference type="ARBA" id="ARBA00023163"/>
    </source>
</evidence>
<comment type="subunit">
    <text evidence="8">Binds DNA as a multimer, probably a dimer. Interacts with MRTFA, forming the SRF-MRTFA nuclear complex which binds the 5'-CArG-3' consensus motif (CArG box) on DNA via SRF. Forms a nuclear ternary complex with MRTFA and SCAI. Interacts with MRTFB. Interacts with MLLT7/FOXO4, NKX3A and SSRP1. Interacts with ARID2. Interacts with SRFBP1. Interacts with FOXK1. Interacts with LPXN. Interacts with OLFM2; the interaction promotes dissociation of SRF from the transcriptional repressor HEY2, facilitates binding of SRF to target genes and promotes smooth muscle differentiation. Interacts with NKX3-1. Interacts with KAT5. Interacts with PURB.</text>
</comment>
<comment type="function">
    <text evidence="7">SRF is a transcription factor that binds to the serum response element (SRE), a short sequence of dyad symmetry located 300 bp to the 5' of the site of transcription initiation of some genes (such as FOS). Together with MRTFA transcription coactivator, controls expression of genes regulating the cytoskeleton during development, morphogenesis and cell migration. The SRF-MRTFA complex activity responds to Rho GTPase-induced changes in cellular globular actin (G-actin) concentration, thereby coupling cytoskeletal gene expression to cytoskeletal dynamics. Required for cardiac differentiation and maturation.</text>
</comment>
<evidence type="ECO:0000256" key="3">
    <source>
        <dbReference type="ARBA" id="ARBA00023125"/>
    </source>
</evidence>
<dbReference type="GO" id="GO:0000981">
    <property type="term" value="F:DNA-binding transcription factor activity, RNA polymerase II-specific"/>
    <property type="evidence" value="ECO:0007669"/>
    <property type="project" value="InterPro"/>
</dbReference>
<organism evidence="12 13">
    <name type="scientific">Tursiops truncatus</name>
    <name type="common">Atlantic bottle-nosed dolphin</name>
    <name type="synonym">Delphinus truncatus</name>
    <dbReference type="NCBI Taxonomy" id="9739"/>
    <lineage>
        <taxon>Eukaryota</taxon>
        <taxon>Metazoa</taxon>
        <taxon>Chordata</taxon>
        <taxon>Craniata</taxon>
        <taxon>Vertebrata</taxon>
        <taxon>Euteleostomi</taxon>
        <taxon>Mammalia</taxon>
        <taxon>Eutheria</taxon>
        <taxon>Laurasiatheria</taxon>
        <taxon>Artiodactyla</taxon>
        <taxon>Whippomorpha</taxon>
        <taxon>Cetacea</taxon>
        <taxon>Odontoceti</taxon>
        <taxon>Delphinidae</taxon>
        <taxon>Tursiops</taxon>
    </lineage>
</organism>
<dbReference type="Pfam" id="PF00319">
    <property type="entry name" value="SRF-TF"/>
    <property type="match status" value="1"/>
</dbReference>
<dbReference type="RefSeq" id="XP_019805492.1">
    <property type="nucleotide sequence ID" value="XM_019949933.2"/>
</dbReference>
<dbReference type="GO" id="GO:0005634">
    <property type="term" value="C:nucleus"/>
    <property type="evidence" value="ECO:0007669"/>
    <property type="project" value="UniProtKB-SubCell"/>
</dbReference>
<feature type="region of interest" description="Disordered" evidence="10">
    <location>
        <begin position="1"/>
        <end position="101"/>
    </location>
</feature>
<dbReference type="SUPFAM" id="SSF55455">
    <property type="entry name" value="SRF-like"/>
    <property type="match status" value="2"/>
</dbReference>
<name>A0A2U4CJ69_TURTR</name>
<dbReference type="PROSITE" id="PS50066">
    <property type="entry name" value="MADS_BOX_2"/>
    <property type="match status" value="1"/>
</dbReference>
<keyword evidence="12" id="KW-1185">Reference proteome</keyword>
<evidence type="ECO:0000313" key="13">
    <source>
        <dbReference type="RefSeq" id="XP_019805492.1"/>
    </source>
</evidence>
<dbReference type="InterPro" id="IPR036879">
    <property type="entry name" value="TF_MADSbox_sf"/>
</dbReference>
<reference evidence="13" key="1">
    <citation type="submission" date="2025-08" db="UniProtKB">
        <authorList>
            <consortium name="RefSeq"/>
        </authorList>
    </citation>
    <scope>IDENTIFICATION</scope>
    <source>
        <tissue evidence="13">Spleen</tissue>
    </source>
</reference>
<evidence type="ECO:0000256" key="7">
    <source>
        <dbReference type="ARBA" id="ARBA00058383"/>
    </source>
</evidence>
<dbReference type="GO" id="GO:0010736">
    <property type="term" value="F:serum response element binding"/>
    <property type="evidence" value="ECO:0007669"/>
    <property type="project" value="UniProtKB-ARBA"/>
</dbReference>
<dbReference type="Gene3D" id="3.40.1810.10">
    <property type="entry name" value="Transcription factor, MADS-box"/>
    <property type="match status" value="1"/>
</dbReference>
<proteinExistence type="predicted"/>
<evidence type="ECO:0000256" key="2">
    <source>
        <dbReference type="ARBA" id="ARBA00023015"/>
    </source>
</evidence>
<dbReference type="InterPro" id="IPR002100">
    <property type="entry name" value="TF_MADSbox"/>
</dbReference>
<dbReference type="InterPro" id="IPR050142">
    <property type="entry name" value="MADS-box/MEF2_TF"/>
</dbReference>
<evidence type="ECO:0000256" key="6">
    <source>
        <dbReference type="ARBA" id="ARBA00023242"/>
    </source>
</evidence>
<feature type="compositionally biased region" description="Low complexity" evidence="10">
    <location>
        <begin position="63"/>
        <end position="82"/>
    </location>
</feature>
<dbReference type="CTD" id="6722"/>
<dbReference type="CDD" id="cd00266">
    <property type="entry name" value="MADS_SRF_like"/>
    <property type="match status" value="1"/>
</dbReference>
<feature type="compositionally biased region" description="Polar residues" evidence="10">
    <location>
        <begin position="295"/>
        <end position="319"/>
    </location>
</feature>
<dbReference type="PANTHER" id="PTHR48019">
    <property type="entry name" value="SERUM RESPONSE FACTOR HOMOLOG"/>
    <property type="match status" value="1"/>
</dbReference>